<dbReference type="Gene3D" id="3.10.10.10">
    <property type="entry name" value="HIV Type 1 Reverse Transcriptase, subunit A, domain 1"/>
    <property type="match status" value="1"/>
</dbReference>
<dbReference type="InterPro" id="IPR043502">
    <property type="entry name" value="DNA/RNA_pol_sf"/>
</dbReference>
<feature type="compositionally biased region" description="Polar residues" evidence="1">
    <location>
        <begin position="61"/>
        <end position="74"/>
    </location>
</feature>
<dbReference type="Proteomes" id="UP000030754">
    <property type="component" value="Unassembled WGS sequence"/>
</dbReference>
<evidence type="ECO:0000256" key="1">
    <source>
        <dbReference type="SAM" id="MobiDB-lite"/>
    </source>
</evidence>
<dbReference type="GO" id="GO:0006508">
    <property type="term" value="P:proteolysis"/>
    <property type="evidence" value="ECO:0007669"/>
    <property type="project" value="InterPro"/>
</dbReference>
<sequence>MCAVATGPNAIPVSHEMGNQLLRTAGGADESDERAEGTPPLPETRRESGPESILSEETPDATMNSSRKSAQATEDGNRSDATEIVPLWWRETCMKESYDQGGALCCAGATAVLRVELVGSPCEALLDTGASRSFISPKTVERLQLKVRRLPKEHRFTIATGEQLRIDRVVTGLTLWCGHTRFSGDFLVGPVPYDLVLGLDWQTEHKVAWYFQSDKLRTYVNGQWCELPVVRTGETTLQRDSPTVVHARTPAEQAYEILAKRVEGMSAEEAAVFLRPPPRRYTSDAKTKAKARITSLVRQAAAVNKDLRTPLRGLHLILALPEACSAVPPRLSDEWQGALSCALIGSQPTSSGCRSPLASTASVAAESDEESPWPMAKLEHTLFDEWINSTEAQDINSTEAQDIPSEVAQVLHEYRTIFPDTLPKGLPPRRPHDHHTLLVPGKLPSKSAIYRMTPDQLTFHKQEIAKLSDNGWIGPTYSPICSPTIMVDKRDDGSG</sequence>
<accession>U6N1V2</accession>
<dbReference type="InterPro" id="IPR032567">
    <property type="entry name" value="RTL1-rel"/>
</dbReference>
<dbReference type="EMBL" id="HG725886">
    <property type="protein sequence ID" value="CDJ70182.1"/>
    <property type="molecule type" value="Genomic_DNA"/>
</dbReference>
<dbReference type="SUPFAM" id="SSF50630">
    <property type="entry name" value="Acid proteases"/>
    <property type="match status" value="1"/>
</dbReference>
<feature type="region of interest" description="Disordered" evidence="1">
    <location>
        <begin position="1"/>
        <end position="81"/>
    </location>
</feature>
<reference evidence="2" key="1">
    <citation type="submission" date="2013-10" db="EMBL/GenBank/DDBJ databases">
        <title>Genomic analysis of the causative agents of coccidiosis in chickens.</title>
        <authorList>
            <person name="Reid A.J."/>
            <person name="Blake D."/>
            <person name="Billington K."/>
            <person name="Browne H."/>
            <person name="Dunn M."/>
            <person name="Hung S."/>
            <person name="Kawahara F."/>
            <person name="Miranda-Saavedra D."/>
            <person name="Mourier T."/>
            <person name="Nagra H."/>
            <person name="Otto T.D."/>
            <person name="Rawlings N."/>
            <person name="Sanchez A."/>
            <person name="Sanders M."/>
            <person name="Subramaniam C."/>
            <person name="Tay Y."/>
            <person name="Dear P."/>
            <person name="Doerig C."/>
            <person name="Gruber A."/>
            <person name="Parkinson J."/>
            <person name="Shirley M."/>
            <person name="Wan K.L."/>
            <person name="Berriman M."/>
            <person name="Tomley F."/>
            <person name="Pain A."/>
        </authorList>
    </citation>
    <scope>NUCLEOTIDE SEQUENCE [LARGE SCALE GENOMIC DNA]</scope>
    <source>
        <strain evidence="2">Houghton</strain>
    </source>
</reference>
<evidence type="ECO:0000313" key="3">
    <source>
        <dbReference type="Proteomes" id="UP000030754"/>
    </source>
</evidence>
<dbReference type="CDD" id="cd00303">
    <property type="entry name" value="retropepsin_like"/>
    <property type="match status" value="1"/>
</dbReference>
<dbReference type="PANTHER" id="PTHR15503">
    <property type="entry name" value="LDOC1 RELATED"/>
    <property type="match status" value="1"/>
</dbReference>
<dbReference type="Pfam" id="PF13650">
    <property type="entry name" value="Asp_protease_2"/>
    <property type="match status" value="1"/>
</dbReference>
<dbReference type="PROSITE" id="PS00141">
    <property type="entry name" value="ASP_PROTEASE"/>
    <property type="match status" value="1"/>
</dbReference>
<dbReference type="AlphaFoldDB" id="U6N1V2"/>
<keyword evidence="3" id="KW-1185">Reference proteome</keyword>
<dbReference type="Gene3D" id="2.40.70.10">
    <property type="entry name" value="Acid Proteases"/>
    <property type="match status" value="1"/>
</dbReference>
<dbReference type="SUPFAM" id="SSF56672">
    <property type="entry name" value="DNA/RNA polymerases"/>
    <property type="match status" value="1"/>
</dbReference>
<name>U6N1V2_9EIME</name>
<organism evidence="2 3">
    <name type="scientific">Eimeria necatrix</name>
    <dbReference type="NCBI Taxonomy" id="51315"/>
    <lineage>
        <taxon>Eukaryota</taxon>
        <taxon>Sar</taxon>
        <taxon>Alveolata</taxon>
        <taxon>Apicomplexa</taxon>
        <taxon>Conoidasida</taxon>
        <taxon>Coccidia</taxon>
        <taxon>Eucoccidiorida</taxon>
        <taxon>Eimeriorina</taxon>
        <taxon>Eimeriidae</taxon>
        <taxon>Eimeria</taxon>
    </lineage>
</organism>
<evidence type="ECO:0000313" key="2">
    <source>
        <dbReference type="EMBL" id="CDJ70182.1"/>
    </source>
</evidence>
<dbReference type="VEuPathDB" id="ToxoDB:ENH_00079330"/>
<dbReference type="InterPro" id="IPR001969">
    <property type="entry name" value="Aspartic_peptidase_AS"/>
</dbReference>
<dbReference type="GeneID" id="25478063"/>
<protein>
    <recommendedName>
        <fullName evidence="4">Reverse transcriptase, related</fullName>
    </recommendedName>
</protein>
<gene>
    <name evidence="2" type="ORF">ENH_00079330</name>
</gene>
<evidence type="ECO:0008006" key="4">
    <source>
        <dbReference type="Google" id="ProtNLM"/>
    </source>
</evidence>
<dbReference type="InterPro" id="IPR021109">
    <property type="entry name" value="Peptidase_aspartic_dom_sf"/>
</dbReference>
<dbReference type="GO" id="GO:0004190">
    <property type="term" value="F:aspartic-type endopeptidase activity"/>
    <property type="evidence" value="ECO:0007669"/>
    <property type="project" value="InterPro"/>
</dbReference>
<proteinExistence type="predicted"/>
<dbReference type="PANTHER" id="PTHR15503:SF22">
    <property type="entry name" value="TRANSPOSON TY3-I GAG POLYPROTEIN"/>
    <property type="match status" value="1"/>
</dbReference>
<reference evidence="2" key="2">
    <citation type="submission" date="2013-10" db="EMBL/GenBank/DDBJ databases">
        <authorList>
            <person name="Aslett M."/>
        </authorList>
    </citation>
    <scope>NUCLEOTIDE SEQUENCE [LARGE SCALE GENOMIC DNA]</scope>
    <source>
        <strain evidence="2">Houghton</strain>
    </source>
</reference>
<dbReference type="RefSeq" id="XP_013438648.1">
    <property type="nucleotide sequence ID" value="XM_013583194.1"/>
</dbReference>